<dbReference type="InterPro" id="IPR046058">
    <property type="entry name" value="WbuC_cupin"/>
</dbReference>
<dbReference type="InterPro" id="IPR027565">
    <property type="entry name" value="Cupin_WbuC"/>
</dbReference>
<dbReference type="InterPro" id="IPR014710">
    <property type="entry name" value="RmlC-like_jellyroll"/>
</dbReference>
<dbReference type="Gene3D" id="2.60.120.10">
    <property type="entry name" value="Jelly Rolls"/>
    <property type="match status" value="1"/>
</dbReference>
<dbReference type="RefSeq" id="WP_214185683.1">
    <property type="nucleotide sequence ID" value="NZ_BSDS01000001.1"/>
</dbReference>
<gene>
    <name evidence="2" type="ORF">GHYDROH2_13230</name>
</gene>
<name>A0A9W6FZT0_9BACT</name>
<dbReference type="Pfam" id="PF19480">
    <property type="entry name" value="DUF6016"/>
    <property type="match status" value="1"/>
</dbReference>
<evidence type="ECO:0000313" key="3">
    <source>
        <dbReference type="Proteomes" id="UP001144352"/>
    </source>
</evidence>
<reference evidence="2" key="1">
    <citation type="submission" date="2022-12" db="EMBL/GenBank/DDBJ databases">
        <title>Reference genome sequencing for broad-spectrum identification of bacterial and archaeal isolates by mass spectrometry.</title>
        <authorList>
            <person name="Sekiguchi Y."/>
            <person name="Tourlousse D.M."/>
        </authorList>
    </citation>
    <scope>NUCLEOTIDE SEQUENCE</scope>
    <source>
        <strain evidence="2">H2</strain>
    </source>
</reference>
<accession>A0A9W6FZT0</accession>
<dbReference type="CDD" id="cd07005">
    <property type="entry name" value="cupin_WbuC-like"/>
    <property type="match status" value="1"/>
</dbReference>
<evidence type="ECO:0000259" key="1">
    <source>
        <dbReference type="Pfam" id="PF19480"/>
    </source>
</evidence>
<keyword evidence="3" id="KW-1185">Reference proteome</keyword>
<comment type="caution">
    <text evidence="2">The sequence shown here is derived from an EMBL/GenBank/DDBJ whole genome shotgun (WGS) entry which is preliminary data.</text>
</comment>
<dbReference type="Proteomes" id="UP001144352">
    <property type="component" value="Unassembled WGS sequence"/>
</dbReference>
<sequence>MKIITPELLDQVTGEARDNARLRKNHNLHPSDAFCCHRLLNAMEPGSYIQPHRHLDPNKDESMVILRGRLGVVSFDGAGAVTDTRLLQAGDAVAVDISHGEFHTVVSLESGTVFFEAKAGPYLPLAEEEKAPWAPAEGDGGAGTYHASLVALFH</sequence>
<dbReference type="NCBIfam" id="TIGR04366">
    <property type="entry name" value="cupin_WbuC"/>
    <property type="match status" value="1"/>
</dbReference>
<feature type="domain" description="Cupin fold metalloprotein WbuC cupin" evidence="1">
    <location>
        <begin position="4"/>
        <end position="86"/>
    </location>
</feature>
<protein>
    <recommendedName>
        <fullName evidence="1">Cupin fold metalloprotein WbuC cupin domain-containing protein</fullName>
    </recommendedName>
</protein>
<dbReference type="AlphaFoldDB" id="A0A9W6FZT0"/>
<dbReference type="InterPro" id="IPR011051">
    <property type="entry name" value="RmlC_Cupin_sf"/>
</dbReference>
<evidence type="ECO:0000313" key="2">
    <source>
        <dbReference type="EMBL" id="GLI37822.1"/>
    </source>
</evidence>
<proteinExistence type="predicted"/>
<organism evidence="2 3">
    <name type="scientific">Geobacter hydrogenophilus</name>
    <dbReference type="NCBI Taxonomy" id="40983"/>
    <lineage>
        <taxon>Bacteria</taxon>
        <taxon>Pseudomonadati</taxon>
        <taxon>Thermodesulfobacteriota</taxon>
        <taxon>Desulfuromonadia</taxon>
        <taxon>Geobacterales</taxon>
        <taxon>Geobacteraceae</taxon>
        <taxon>Geobacter</taxon>
    </lineage>
</organism>
<dbReference type="SUPFAM" id="SSF51182">
    <property type="entry name" value="RmlC-like cupins"/>
    <property type="match status" value="1"/>
</dbReference>
<dbReference type="EMBL" id="BSDS01000001">
    <property type="protein sequence ID" value="GLI37822.1"/>
    <property type="molecule type" value="Genomic_DNA"/>
</dbReference>